<accession>A0A2I2GEI6</accession>
<evidence type="ECO:0000313" key="2">
    <source>
        <dbReference type="EMBL" id="PLB51247.1"/>
    </source>
</evidence>
<feature type="transmembrane region" description="Helical" evidence="1">
    <location>
        <begin position="114"/>
        <end position="137"/>
    </location>
</feature>
<feature type="transmembrane region" description="Helical" evidence="1">
    <location>
        <begin position="162"/>
        <end position="187"/>
    </location>
</feature>
<comment type="caution">
    <text evidence="2">The sequence shown here is derived from an EMBL/GenBank/DDBJ whole genome shotgun (WGS) entry which is preliminary data.</text>
</comment>
<keyword evidence="3" id="KW-1185">Reference proteome</keyword>
<feature type="transmembrane region" description="Helical" evidence="1">
    <location>
        <begin position="78"/>
        <end position="102"/>
    </location>
</feature>
<feature type="transmembrane region" description="Helical" evidence="1">
    <location>
        <begin position="207"/>
        <end position="226"/>
    </location>
</feature>
<protein>
    <recommendedName>
        <fullName evidence="4">Integral membrane protein</fullName>
    </recommendedName>
</protein>
<dbReference type="GeneID" id="36556828"/>
<name>A0A2I2GEI6_9EURO</name>
<dbReference type="VEuPathDB" id="FungiDB:P170DRAFT_436314"/>
<dbReference type="OrthoDB" id="4504921at2759"/>
<dbReference type="RefSeq" id="XP_024706549.1">
    <property type="nucleotide sequence ID" value="XM_024849129.1"/>
</dbReference>
<evidence type="ECO:0008006" key="4">
    <source>
        <dbReference type="Google" id="ProtNLM"/>
    </source>
</evidence>
<feature type="transmembrane region" description="Helical" evidence="1">
    <location>
        <begin position="274"/>
        <end position="299"/>
    </location>
</feature>
<feature type="transmembrane region" description="Helical" evidence="1">
    <location>
        <begin position="45"/>
        <end position="66"/>
    </location>
</feature>
<dbReference type="EMBL" id="MSFO01000003">
    <property type="protein sequence ID" value="PLB51247.1"/>
    <property type="molecule type" value="Genomic_DNA"/>
</dbReference>
<keyword evidence="1" id="KW-1133">Transmembrane helix</keyword>
<dbReference type="AlphaFoldDB" id="A0A2I2GEI6"/>
<evidence type="ECO:0000256" key="1">
    <source>
        <dbReference type="SAM" id="Phobius"/>
    </source>
</evidence>
<gene>
    <name evidence="2" type="ORF">P170DRAFT_436314</name>
</gene>
<evidence type="ECO:0000313" key="3">
    <source>
        <dbReference type="Proteomes" id="UP000234275"/>
    </source>
</evidence>
<sequence length="362" mass="39511">MAPWGRSVVFSEGLLSSPDSSTPHSWNAEIHLLRSDLGPLPYTTVWLVSEFLTLVALLVFLPAACTAKQSSCGATASFPSLAVIASIVSYILSQILSVILLLVEFLEATVKQSYVVIGILQMIFRLLALLLLFYALYRVVHGILERIAFPTGLLALVRNGHWGVLGICSLLVIANCAVRIASIVRTVESSEAGGIAAHDERLTTSRAVLFMIMSLEILLWAIFPVVKVPGSELPHSKTGLVSLTISCLSYLVLTLTSAIRTIRYMYLHVPQPGYTNAACAVVQFFSVVGIYTGLIMFYLQLEKDETAARQSRLRQRMETKPYIPYRPSIGEVLSQPGHSPKVFGTDGTWVGSSDEAFMSGGR</sequence>
<reference evidence="2 3" key="1">
    <citation type="submission" date="2016-12" db="EMBL/GenBank/DDBJ databases">
        <title>The genomes of Aspergillus section Nigri reveals drivers in fungal speciation.</title>
        <authorList>
            <consortium name="DOE Joint Genome Institute"/>
            <person name="Vesth T.C."/>
            <person name="Nybo J."/>
            <person name="Theobald S."/>
            <person name="Brandl J."/>
            <person name="Frisvad J.C."/>
            <person name="Nielsen K.F."/>
            <person name="Lyhne E.K."/>
            <person name="Kogle M.E."/>
            <person name="Kuo A."/>
            <person name="Riley R."/>
            <person name="Clum A."/>
            <person name="Nolan M."/>
            <person name="Lipzen A."/>
            <person name="Salamov A."/>
            <person name="Henrissat B."/>
            <person name="Wiebenga A."/>
            <person name="De Vries R.P."/>
            <person name="Grigoriev I.V."/>
            <person name="Mortensen U.H."/>
            <person name="Andersen M.R."/>
            <person name="Baker S.E."/>
        </authorList>
    </citation>
    <scope>NUCLEOTIDE SEQUENCE [LARGE SCALE GENOMIC DNA]</scope>
    <source>
        <strain evidence="2 3">IBT 23096</strain>
    </source>
</reference>
<organism evidence="2 3">
    <name type="scientific">Aspergillus steynii IBT 23096</name>
    <dbReference type="NCBI Taxonomy" id="1392250"/>
    <lineage>
        <taxon>Eukaryota</taxon>
        <taxon>Fungi</taxon>
        <taxon>Dikarya</taxon>
        <taxon>Ascomycota</taxon>
        <taxon>Pezizomycotina</taxon>
        <taxon>Eurotiomycetes</taxon>
        <taxon>Eurotiomycetidae</taxon>
        <taxon>Eurotiales</taxon>
        <taxon>Aspergillaceae</taxon>
        <taxon>Aspergillus</taxon>
        <taxon>Aspergillus subgen. Circumdati</taxon>
    </lineage>
</organism>
<keyword evidence="1" id="KW-0812">Transmembrane</keyword>
<keyword evidence="1" id="KW-0472">Membrane</keyword>
<proteinExistence type="predicted"/>
<feature type="transmembrane region" description="Helical" evidence="1">
    <location>
        <begin position="238"/>
        <end position="262"/>
    </location>
</feature>
<dbReference type="Proteomes" id="UP000234275">
    <property type="component" value="Unassembled WGS sequence"/>
</dbReference>